<dbReference type="EMBL" id="AAJBSK010000023">
    <property type="protein sequence ID" value="ECK4099294.1"/>
    <property type="molecule type" value="Genomic_DNA"/>
</dbReference>
<sequence>QNYHDKKKSNEIIKKLSKEFAHDEFHQKLFEVLKREEVGVKNRLK</sequence>
<dbReference type="AlphaFoldDB" id="A0A5Y5HRS5"/>
<organism evidence="1">
    <name type="scientific">Campylobacter jejuni</name>
    <dbReference type="NCBI Taxonomy" id="197"/>
    <lineage>
        <taxon>Bacteria</taxon>
        <taxon>Pseudomonadati</taxon>
        <taxon>Campylobacterota</taxon>
        <taxon>Epsilonproteobacteria</taxon>
        <taxon>Campylobacterales</taxon>
        <taxon>Campylobacteraceae</taxon>
        <taxon>Campylobacter</taxon>
    </lineage>
</organism>
<name>A0A5Y5HRS5_CAMJU</name>
<accession>A0A5Y5HRS5</accession>
<gene>
    <name evidence="1" type="ORF">FRM19_08740</name>
</gene>
<keyword evidence="1" id="KW-0808">Transferase</keyword>
<comment type="caution">
    <text evidence="1">The sequence shown here is derived from an EMBL/GenBank/DDBJ whole genome shotgun (WGS) entry which is preliminary data.</text>
</comment>
<protein>
    <submittedName>
        <fullName evidence="1">Glycosyltransferase family 2 protein</fullName>
    </submittedName>
</protein>
<feature type="non-terminal residue" evidence="1">
    <location>
        <position position="1"/>
    </location>
</feature>
<dbReference type="GO" id="GO:0016740">
    <property type="term" value="F:transferase activity"/>
    <property type="evidence" value="ECO:0007669"/>
    <property type="project" value="UniProtKB-KW"/>
</dbReference>
<reference evidence="1" key="1">
    <citation type="submission" date="2019-08" db="EMBL/GenBank/DDBJ databases">
        <authorList>
            <consortium name="PulseNet: The National Subtyping Network for Foodborne Disease Surveillance"/>
            <person name="Tarr C.L."/>
            <person name="Trees E."/>
            <person name="Katz L.S."/>
            <person name="Carleton-Romer H.A."/>
            <person name="Stroika S."/>
            <person name="Kucerova Z."/>
            <person name="Roache K.F."/>
            <person name="Sabol A.L."/>
            <person name="Besser J."/>
            <person name="Gerner-Smidt P."/>
        </authorList>
    </citation>
    <scope>NUCLEOTIDE SEQUENCE</scope>
    <source>
        <strain evidence="1">PNUSAC010634</strain>
    </source>
</reference>
<evidence type="ECO:0000313" key="1">
    <source>
        <dbReference type="EMBL" id="ECK4099294.1"/>
    </source>
</evidence>
<proteinExistence type="predicted"/>